<dbReference type="AlphaFoldDB" id="A0A101LZF6"/>
<keyword evidence="2" id="KW-0496">Mitochondrion</keyword>
<sequence>MYHWSALPRSVVLNSTNLVASLVSLSVQMASQRNQCCSASSSPLPEHSGSLKVFPDCVPTIVLGENPDEPVGSWLGYNTLTCKLTSLGYYRWYTTDSATLTTTSTCSRLITIRNKTKTIRMNYRYLIIQRRPRCGLGWSISTAVRCSLGVSSSSNRRRILVSTLPM</sequence>
<feature type="signal peptide" evidence="1">
    <location>
        <begin position="1"/>
        <end position="21"/>
    </location>
</feature>
<geneLocation type="mitochondrion" evidence="2"/>
<organism evidence="2">
    <name type="scientific">Picea glauca</name>
    <name type="common">White spruce</name>
    <name type="synonym">Pinus glauca</name>
    <dbReference type="NCBI Taxonomy" id="3330"/>
    <lineage>
        <taxon>Eukaryota</taxon>
        <taxon>Viridiplantae</taxon>
        <taxon>Streptophyta</taxon>
        <taxon>Embryophyta</taxon>
        <taxon>Tracheophyta</taxon>
        <taxon>Spermatophyta</taxon>
        <taxon>Pinopsida</taxon>
        <taxon>Pinidae</taxon>
        <taxon>Conifers I</taxon>
        <taxon>Pinales</taxon>
        <taxon>Pinaceae</taxon>
        <taxon>Picea</taxon>
    </lineage>
</organism>
<name>A0A101LZF6_PICGL</name>
<accession>A0A101LZF6</accession>
<reference evidence="2" key="1">
    <citation type="journal article" date="2015" name="Genome Biol. Evol.">
        <title>Organellar Genomes of White Spruce (Picea glauca): Assembly and Annotation.</title>
        <authorList>
            <person name="Jackman S.D."/>
            <person name="Warren R.L."/>
            <person name="Gibb E.A."/>
            <person name="Vandervalk B.P."/>
            <person name="Mohamadi H."/>
            <person name="Chu J."/>
            <person name="Raymond A."/>
            <person name="Pleasance S."/>
            <person name="Coope R."/>
            <person name="Wildung M.R."/>
            <person name="Ritland C.E."/>
            <person name="Bousquet J."/>
            <person name="Jones S.J."/>
            <person name="Bohlmann J."/>
            <person name="Birol I."/>
        </authorList>
    </citation>
    <scope>NUCLEOTIDE SEQUENCE [LARGE SCALE GENOMIC DNA]</scope>
    <source>
        <tissue evidence="2">Flushing bud</tissue>
    </source>
</reference>
<feature type="chain" id="PRO_5007100180" description="Secreted protein" evidence="1">
    <location>
        <begin position="22"/>
        <end position="166"/>
    </location>
</feature>
<keyword evidence="1" id="KW-0732">Signal</keyword>
<evidence type="ECO:0008006" key="3">
    <source>
        <dbReference type="Google" id="ProtNLM"/>
    </source>
</evidence>
<protein>
    <recommendedName>
        <fullName evidence="3">Secreted protein</fullName>
    </recommendedName>
</protein>
<gene>
    <name evidence="2" type="ORF">ABT39_MTgene5211</name>
</gene>
<evidence type="ECO:0000256" key="1">
    <source>
        <dbReference type="SAM" id="SignalP"/>
    </source>
</evidence>
<comment type="caution">
    <text evidence="2">The sequence shown here is derived from an EMBL/GenBank/DDBJ whole genome shotgun (WGS) entry which is preliminary data.</text>
</comment>
<proteinExistence type="predicted"/>
<evidence type="ECO:0000313" key="2">
    <source>
        <dbReference type="EMBL" id="KUM48214.1"/>
    </source>
</evidence>
<dbReference type="EMBL" id="LKAM01000006">
    <property type="protein sequence ID" value="KUM48214.1"/>
    <property type="molecule type" value="Genomic_DNA"/>
</dbReference>